<comment type="catalytic activity">
    <reaction evidence="14 15 16">
        <text>guanosine(37) in tRNA + S-adenosyl-L-methionine = N(1)-methylguanosine(37) in tRNA + S-adenosyl-L-homocysteine + H(+)</text>
        <dbReference type="Rhea" id="RHEA:36899"/>
        <dbReference type="Rhea" id="RHEA-COMP:10145"/>
        <dbReference type="Rhea" id="RHEA-COMP:10147"/>
        <dbReference type="ChEBI" id="CHEBI:15378"/>
        <dbReference type="ChEBI" id="CHEBI:57856"/>
        <dbReference type="ChEBI" id="CHEBI:59789"/>
        <dbReference type="ChEBI" id="CHEBI:73542"/>
        <dbReference type="ChEBI" id="CHEBI:74269"/>
        <dbReference type="EC" id="2.1.1.228"/>
    </reaction>
</comment>
<feature type="binding site" evidence="15">
    <location>
        <begin position="131"/>
        <end position="136"/>
    </location>
    <ligand>
        <name>S-adenosyl-L-methionine</name>
        <dbReference type="ChEBI" id="CHEBI:59789"/>
    </ligand>
</feature>
<comment type="subcellular location">
    <subcellularLocation>
        <location evidence="2 15 16">Cytoplasm</location>
    </subcellularLocation>
</comment>
<dbReference type="PANTHER" id="PTHR46417:SF1">
    <property type="entry name" value="TRNA (GUANINE-N(1)-)-METHYLTRANSFERASE"/>
    <property type="match status" value="1"/>
</dbReference>
<evidence type="ECO:0000256" key="9">
    <source>
        <dbReference type="ARBA" id="ARBA00022679"/>
    </source>
</evidence>
<evidence type="ECO:0000256" key="14">
    <source>
        <dbReference type="ARBA" id="ARBA00047783"/>
    </source>
</evidence>
<dbReference type="HAMAP" id="MF_00605">
    <property type="entry name" value="TrmD"/>
    <property type="match status" value="1"/>
</dbReference>
<comment type="caution">
    <text evidence="18">The sequence shown here is derived from an EMBL/GenBank/DDBJ whole genome shotgun (WGS) entry which is preliminary data.</text>
</comment>
<evidence type="ECO:0000256" key="7">
    <source>
        <dbReference type="ARBA" id="ARBA00022490"/>
    </source>
</evidence>
<dbReference type="EC" id="2.1.1.228" evidence="5 15"/>
<dbReference type="EMBL" id="JAUSWO010000001">
    <property type="protein sequence ID" value="MDQ0514189.1"/>
    <property type="molecule type" value="Genomic_DNA"/>
</dbReference>
<evidence type="ECO:0000313" key="19">
    <source>
        <dbReference type="Proteomes" id="UP001240643"/>
    </source>
</evidence>
<dbReference type="InterPro" id="IPR002649">
    <property type="entry name" value="tRNA_m1G_MeTrfase_TrmD"/>
</dbReference>
<dbReference type="GO" id="GO:0052906">
    <property type="term" value="F:tRNA (guanine(37)-N1)-methyltransferase activity"/>
    <property type="evidence" value="ECO:0007669"/>
    <property type="project" value="UniProtKB-EC"/>
</dbReference>
<evidence type="ECO:0000313" key="18">
    <source>
        <dbReference type="EMBL" id="MDQ0514189.1"/>
    </source>
</evidence>
<dbReference type="PANTHER" id="PTHR46417">
    <property type="entry name" value="TRNA (GUANINE-N(1)-)-METHYLTRANSFERASE"/>
    <property type="match status" value="1"/>
</dbReference>
<dbReference type="NCBIfam" id="NF000648">
    <property type="entry name" value="PRK00026.1"/>
    <property type="match status" value="1"/>
</dbReference>
<evidence type="ECO:0000256" key="8">
    <source>
        <dbReference type="ARBA" id="ARBA00022603"/>
    </source>
</evidence>
<name>A0ABU0LZR6_9BACT</name>
<dbReference type="Gene3D" id="3.40.1280.10">
    <property type="match status" value="1"/>
</dbReference>
<comment type="subunit">
    <text evidence="4 15 16">Homodimer.</text>
</comment>
<proteinExistence type="inferred from homology"/>
<keyword evidence="11 15" id="KW-0819">tRNA processing</keyword>
<evidence type="ECO:0000256" key="12">
    <source>
        <dbReference type="ARBA" id="ARBA00029736"/>
    </source>
</evidence>
<protein>
    <recommendedName>
        <fullName evidence="6 15">tRNA (guanine-N(1)-)-methyltransferase</fullName>
        <ecNumber evidence="5 15">2.1.1.228</ecNumber>
    </recommendedName>
    <alternativeName>
        <fullName evidence="12 15">M1G-methyltransferase</fullName>
    </alternativeName>
    <alternativeName>
        <fullName evidence="13 15">tRNA [GM37] methyltransferase</fullName>
    </alternativeName>
</protein>
<organism evidence="18 19">
    <name type="scientific">Mycoplasmoides fastidiosum</name>
    <dbReference type="NCBI Taxonomy" id="92758"/>
    <lineage>
        <taxon>Bacteria</taxon>
        <taxon>Bacillati</taxon>
        <taxon>Mycoplasmatota</taxon>
        <taxon>Mycoplasmoidales</taxon>
        <taxon>Mycoplasmoidaceae</taxon>
        <taxon>Mycoplasmoides</taxon>
    </lineage>
</organism>
<evidence type="ECO:0000256" key="1">
    <source>
        <dbReference type="ARBA" id="ARBA00002634"/>
    </source>
</evidence>
<evidence type="ECO:0000256" key="5">
    <source>
        <dbReference type="ARBA" id="ARBA00012807"/>
    </source>
</evidence>
<keyword evidence="19" id="KW-1185">Reference proteome</keyword>
<evidence type="ECO:0000256" key="15">
    <source>
        <dbReference type="HAMAP-Rule" id="MF_00605"/>
    </source>
</evidence>
<evidence type="ECO:0000256" key="13">
    <source>
        <dbReference type="ARBA" id="ARBA00033392"/>
    </source>
</evidence>
<reference evidence="18" key="1">
    <citation type="submission" date="2023-07" db="EMBL/GenBank/DDBJ databases">
        <title>Genomic Encyclopedia of Type Strains, Phase IV (KMG-IV): sequencing the most valuable type-strain genomes for metagenomic binning, comparative biology and taxonomic classification.</title>
        <authorList>
            <person name="Goeker M."/>
        </authorList>
    </citation>
    <scope>NUCLEOTIDE SEQUENCE [LARGE SCALE GENOMIC DNA]</scope>
    <source>
        <strain evidence="18">DSM 21204</strain>
    </source>
</reference>
<comment type="similarity">
    <text evidence="3 15 16">Belongs to the RNA methyltransferase TrmD family.</text>
</comment>
<dbReference type="Pfam" id="PF01746">
    <property type="entry name" value="tRNA_m1G_MT"/>
    <property type="match status" value="1"/>
</dbReference>
<sequence length="232" mass="26598">MKRFYFCTLFPEIIQNYASTSIIKQAQYKELIAVHTLDFRDFTNGNYRQVDDYQYGGGAGMVLMPEPIAKTLQAIPSTNQHVILLSPRGQRFDQKKAIELAQLNKDLVFLCGHYEGFDERINHYVNEYLSVGDFVLTSGGLAGLICLDAIVRLIPSVINSDSLVSESFNDYLLDHPVYTKPQIFENQAVPDILLSGHHANIATYRLNERIRLTQKYRPDLYELYLKNNKLLK</sequence>
<comment type="function">
    <text evidence="1 15 16">Specifically methylates guanosine-37 in various tRNAs.</text>
</comment>
<keyword evidence="8 15" id="KW-0489">Methyltransferase</keyword>
<dbReference type="InterPro" id="IPR029026">
    <property type="entry name" value="tRNA_m1G_MTases_N"/>
</dbReference>
<evidence type="ECO:0000256" key="3">
    <source>
        <dbReference type="ARBA" id="ARBA00007630"/>
    </source>
</evidence>
<keyword evidence="9 15" id="KW-0808">Transferase</keyword>
<dbReference type="RefSeq" id="WP_256547118.1">
    <property type="nucleotide sequence ID" value="NZ_CP101809.1"/>
</dbReference>
<dbReference type="Proteomes" id="UP001240643">
    <property type="component" value="Unassembled WGS sequence"/>
</dbReference>
<evidence type="ECO:0000256" key="4">
    <source>
        <dbReference type="ARBA" id="ARBA00011738"/>
    </source>
</evidence>
<accession>A0ABU0LZR6</accession>
<dbReference type="InterPro" id="IPR023148">
    <property type="entry name" value="tRNA_m1G_MeTrfase_C_sf"/>
</dbReference>
<evidence type="ECO:0000259" key="17">
    <source>
        <dbReference type="Pfam" id="PF01746"/>
    </source>
</evidence>
<dbReference type="InterPro" id="IPR029028">
    <property type="entry name" value="Alpha/beta_knot_MTases"/>
</dbReference>
<keyword evidence="7 15" id="KW-0963">Cytoplasm</keyword>
<evidence type="ECO:0000256" key="16">
    <source>
        <dbReference type="RuleBase" id="RU003464"/>
    </source>
</evidence>
<evidence type="ECO:0000256" key="2">
    <source>
        <dbReference type="ARBA" id="ARBA00004496"/>
    </source>
</evidence>
<feature type="domain" description="tRNA methyltransferase TRMD/TRM10-type" evidence="17">
    <location>
        <begin position="3"/>
        <end position="222"/>
    </location>
</feature>
<evidence type="ECO:0000256" key="10">
    <source>
        <dbReference type="ARBA" id="ARBA00022691"/>
    </source>
</evidence>
<evidence type="ECO:0000256" key="6">
    <source>
        <dbReference type="ARBA" id="ARBA00014679"/>
    </source>
</evidence>
<dbReference type="InterPro" id="IPR016009">
    <property type="entry name" value="tRNA_MeTrfase_TRMD/TRM10"/>
</dbReference>
<dbReference type="SUPFAM" id="SSF75217">
    <property type="entry name" value="alpha/beta knot"/>
    <property type="match status" value="1"/>
</dbReference>
<gene>
    <name evidence="15" type="primary">trmD</name>
    <name evidence="18" type="ORF">J2Z62_000627</name>
</gene>
<dbReference type="GO" id="GO:0032259">
    <property type="term" value="P:methylation"/>
    <property type="evidence" value="ECO:0007669"/>
    <property type="project" value="UniProtKB-KW"/>
</dbReference>
<feature type="binding site" evidence="15">
    <location>
        <position position="112"/>
    </location>
    <ligand>
        <name>S-adenosyl-L-methionine</name>
        <dbReference type="ChEBI" id="CHEBI:59789"/>
    </ligand>
</feature>
<dbReference type="NCBIfam" id="TIGR00088">
    <property type="entry name" value="trmD"/>
    <property type="match status" value="1"/>
</dbReference>
<dbReference type="CDD" id="cd18080">
    <property type="entry name" value="TrmD-like"/>
    <property type="match status" value="1"/>
</dbReference>
<evidence type="ECO:0000256" key="11">
    <source>
        <dbReference type="ARBA" id="ARBA00022694"/>
    </source>
</evidence>
<keyword evidence="10 15" id="KW-0949">S-adenosyl-L-methionine</keyword>
<dbReference type="PIRSF" id="PIRSF000386">
    <property type="entry name" value="tRNA_mtase"/>
    <property type="match status" value="1"/>
</dbReference>
<dbReference type="Gene3D" id="1.10.1270.20">
    <property type="entry name" value="tRNA(m1g37)methyltransferase, domain 2"/>
    <property type="match status" value="1"/>
</dbReference>